<dbReference type="EMBL" id="BPLR01013775">
    <property type="protein sequence ID" value="GIY63702.1"/>
    <property type="molecule type" value="Genomic_DNA"/>
</dbReference>
<dbReference type="Proteomes" id="UP001054945">
    <property type="component" value="Unassembled WGS sequence"/>
</dbReference>
<name>A0AAV4V0S4_CAEEX</name>
<organism evidence="1 2">
    <name type="scientific">Caerostris extrusa</name>
    <name type="common">Bark spider</name>
    <name type="synonym">Caerostris bankana</name>
    <dbReference type="NCBI Taxonomy" id="172846"/>
    <lineage>
        <taxon>Eukaryota</taxon>
        <taxon>Metazoa</taxon>
        <taxon>Ecdysozoa</taxon>
        <taxon>Arthropoda</taxon>
        <taxon>Chelicerata</taxon>
        <taxon>Arachnida</taxon>
        <taxon>Araneae</taxon>
        <taxon>Araneomorphae</taxon>
        <taxon>Entelegynae</taxon>
        <taxon>Araneoidea</taxon>
        <taxon>Araneidae</taxon>
        <taxon>Caerostris</taxon>
    </lineage>
</organism>
<proteinExistence type="predicted"/>
<evidence type="ECO:0000313" key="1">
    <source>
        <dbReference type="EMBL" id="GIY63702.1"/>
    </source>
</evidence>
<reference evidence="1 2" key="1">
    <citation type="submission" date="2021-06" db="EMBL/GenBank/DDBJ databases">
        <title>Caerostris extrusa draft genome.</title>
        <authorList>
            <person name="Kono N."/>
            <person name="Arakawa K."/>
        </authorList>
    </citation>
    <scope>NUCLEOTIDE SEQUENCE [LARGE SCALE GENOMIC DNA]</scope>
</reference>
<accession>A0AAV4V0S4</accession>
<evidence type="ECO:0000313" key="2">
    <source>
        <dbReference type="Proteomes" id="UP001054945"/>
    </source>
</evidence>
<protein>
    <submittedName>
        <fullName evidence="1">Uncharacterized protein</fullName>
    </submittedName>
</protein>
<comment type="caution">
    <text evidence="1">The sequence shown here is derived from an EMBL/GenBank/DDBJ whole genome shotgun (WGS) entry which is preliminary data.</text>
</comment>
<dbReference type="AlphaFoldDB" id="A0AAV4V0S4"/>
<keyword evidence="2" id="KW-1185">Reference proteome</keyword>
<gene>
    <name evidence="1" type="ORF">CEXT_209951</name>
</gene>
<sequence length="72" mass="7750">MHEVAAPDDSCDCEARQLVLLCSAPLCLTSTHLSAMLPHRLTGRSSNAVTKKTNCSLDVLRIGYDFVSSLVS</sequence>